<dbReference type="Proteomes" id="UP000603640">
    <property type="component" value="Unassembled WGS sequence"/>
</dbReference>
<evidence type="ECO:0000256" key="2">
    <source>
        <dbReference type="ARBA" id="ARBA00022801"/>
    </source>
</evidence>
<dbReference type="AlphaFoldDB" id="A0A923N4F6"/>
<evidence type="ECO:0000313" key="5">
    <source>
        <dbReference type="Proteomes" id="UP000603640"/>
    </source>
</evidence>
<dbReference type="Pfam" id="PF00756">
    <property type="entry name" value="Esterase"/>
    <property type="match status" value="1"/>
</dbReference>
<keyword evidence="5" id="KW-1185">Reference proteome</keyword>
<dbReference type="PANTHER" id="PTHR40841">
    <property type="entry name" value="SIDEROPHORE TRIACETYLFUSARININE C ESTERASE"/>
    <property type="match status" value="1"/>
</dbReference>
<evidence type="ECO:0000313" key="4">
    <source>
        <dbReference type="EMBL" id="MBC5991276.1"/>
    </source>
</evidence>
<feature type="signal peptide" evidence="3">
    <location>
        <begin position="1"/>
        <end position="18"/>
    </location>
</feature>
<keyword evidence="3" id="KW-0732">Signal</keyword>
<evidence type="ECO:0000256" key="1">
    <source>
        <dbReference type="ARBA" id="ARBA00005622"/>
    </source>
</evidence>
<evidence type="ECO:0000256" key="3">
    <source>
        <dbReference type="SAM" id="SignalP"/>
    </source>
</evidence>
<dbReference type="PANTHER" id="PTHR40841:SF2">
    <property type="entry name" value="SIDEROPHORE-DEGRADING ESTERASE (EUROFUNG)"/>
    <property type="match status" value="1"/>
</dbReference>
<dbReference type="InterPro" id="IPR029058">
    <property type="entry name" value="AB_hydrolase_fold"/>
</dbReference>
<comment type="similarity">
    <text evidence="1">Belongs to the esterase D family.</text>
</comment>
<accession>A0A923N4F6</accession>
<dbReference type="SUPFAM" id="SSF53474">
    <property type="entry name" value="alpha/beta-Hydrolases"/>
    <property type="match status" value="1"/>
</dbReference>
<proteinExistence type="inferred from homology"/>
<sequence length="390" mass="45151">MKRLLLLYLLLYTSISFGQSIDTLAIDAGFPLGSRKVVIYLPEAYKVDPERKFEVAYVLDAQQREIFDAVHSTISFQSYNLAPMIVVGIISENRNKDFLPANKHKETLQELRGQLGNADAFQQFISNNVFPLIEKKYRTIPTRIGIGFSNGGTFLNYTLLTKPEMFDVYFSIDANFNYDRGQLVDKIVVESSKNGTLGINSKKFYYTCQTPMNENWLTNSKKFNSFLEKEPLKDKIVFKQDIFENESHQTVFQIGVMNAFKEYFKYQFFNSENLITYYKSLEKNGGINFGSKDINRIAVTFLNNGLKQDAKKIVTSFQDRLDRNPSENTSLLDLFETGNLYLELGFNPIALDYFRLTEKLLEKNRQKMSIEEYNYGKQMITNKLKQIKAK</sequence>
<protein>
    <submittedName>
        <fullName evidence="4">Alpha/beta hydrolase</fullName>
    </submittedName>
</protein>
<dbReference type="Gene3D" id="3.40.50.1820">
    <property type="entry name" value="alpha/beta hydrolase"/>
    <property type="match status" value="1"/>
</dbReference>
<dbReference type="EMBL" id="JACRVF010000001">
    <property type="protein sequence ID" value="MBC5991276.1"/>
    <property type="molecule type" value="Genomic_DNA"/>
</dbReference>
<dbReference type="InterPro" id="IPR052558">
    <property type="entry name" value="Siderophore_Hydrolase_D"/>
</dbReference>
<comment type="caution">
    <text evidence="4">The sequence shown here is derived from an EMBL/GenBank/DDBJ whole genome shotgun (WGS) entry which is preliminary data.</text>
</comment>
<dbReference type="GO" id="GO:0016788">
    <property type="term" value="F:hydrolase activity, acting on ester bonds"/>
    <property type="evidence" value="ECO:0007669"/>
    <property type="project" value="TreeGrafter"/>
</dbReference>
<dbReference type="InterPro" id="IPR000801">
    <property type="entry name" value="Esterase-like"/>
</dbReference>
<reference evidence="4" key="1">
    <citation type="submission" date="2020-08" db="EMBL/GenBank/DDBJ databases">
        <title>Pontibacter sp. SD6 16S ribosomal RNA gene Genome sequencing and assembly.</title>
        <authorList>
            <person name="Kang M."/>
        </authorList>
    </citation>
    <scope>NUCLEOTIDE SEQUENCE</scope>
    <source>
        <strain evidence="4">SD6</strain>
    </source>
</reference>
<feature type="chain" id="PRO_5036812100" evidence="3">
    <location>
        <begin position="19"/>
        <end position="390"/>
    </location>
</feature>
<name>A0A923N4F6_9BACT</name>
<organism evidence="4 5">
    <name type="scientific">Pontibacter cellulosilyticus</name>
    <dbReference type="NCBI Taxonomy" id="1720253"/>
    <lineage>
        <taxon>Bacteria</taxon>
        <taxon>Pseudomonadati</taxon>
        <taxon>Bacteroidota</taxon>
        <taxon>Cytophagia</taxon>
        <taxon>Cytophagales</taxon>
        <taxon>Hymenobacteraceae</taxon>
        <taxon>Pontibacter</taxon>
    </lineage>
</organism>
<keyword evidence="2 4" id="KW-0378">Hydrolase</keyword>
<gene>
    <name evidence="4" type="ORF">H8S84_00345</name>
</gene>
<dbReference type="RefSeq" id="WP_187065288.1">
    <property type="nucleotide sequence ID" value="NZ_JACRVF010000001.1"/>
</dbReference>